<dbReference type="EMBL" id="JASNVW010000002">
    <property type="protein sequence ID" value="MDK6028615.1"/>
    <property type="molecule type" value="Genomic_DNA"/>
</dbReference>
<accession>A0ABD4Z8L2</accession>
<evidence type="ECO:0000256" key="1">
    <source>
        <dbReference type="ARBA" id="ARBA00023235"/>
    </source>
</evidence>
<dbReference type="PANTHER" id="PTHR36120:SF1">
    <property type="entry name" value="L-FUCOSE ISOMERASE C-TERMINAL DOMAIN-CONTAINING PROTEIN"/>
    <property type="match status" value="1"/>
</dbReference>
<keyword evidence="2" id="KW-0119">Carbohydrate metabolism</keyword>
<evidence type="ECO:0000313" key="3">
    <source>
        <dbReference type="EMBL" id="MDK6028615.1"/>
    </source>
</evidence>
<proteinExistence type="predicted"/>
<dbReference type="RefSeq" id="WP_285273592.1">
    <property type="nucleotide sequence ID" value="NZ_JASNVW010000002.1"/>
</dbReference>
<dbReference type="GO" id="GO:0016853">
    <property type="term" value="F:isomerase activity"/>
    <property type="evidence" value="ECO:0007669"/>
    <property type="project" value="UniProtKB-KW"/>
</dbReference>
<dbReference type="AlphaFoldDB" id="A0ABD4Z8L2"/>
<evidence type="ECO:0000256" key="2">
    <source>
        <dbReference type="ARBA" id="ARBA00023277"/>
    </source>
</evidence>
<keyword evidence="1" id="KW-0413">Isomerase</keyword>
<keyword evidence="4" id="KW-1185">Reference proteome</keyword>
<protein>
    <recommendedName>
        <fullName evidence="5">Fucose isomerase</fullName>
    </recommendedName>
</protein>
<gene>
    <name evidence="3" type="ORF">QPL79_04510</name>
</gene>
<evidence type="ECO:0008006" key="5">
    <source>
        <dbReference type="Google" id="ProtNLM"/>
    </source>
</evidence>
<dbReference type="Proteomes" id="UP001529235">
    <property type="component" value="Unassembled WGS sequence"/>
</dbReference>
<name>A0ABD4Z8L2_9CREN</name>
<evidence type="ECO:0000313" key="4">
    <source>
        <dbReference type="Proteomes" id="UP001529235"/>
    </source>
</evidence>
<reference evidence="3 4" key="1">
    <citation type="submission" date="2023-05" db="EMBL/GenBank/DDBJ databases">
        <title>A new hyperthermophilic archaea 'Ignisphaera cupida' sp. nov. and description of the family 'Ignisphaeraceae' fam. nov.</title>
        <authorList>
            <person name="Podosokorskaya O.A."/>
            <person name="Elcheninov A.G."/>
            <person name="Klukina A."/>
            <person name="Merkel A.Y."/>
        </authorList>
    </citation>
    <scope>NUCLEOTIDE SEQUENCE [LARGE SCALE GENOMIC DNA]</scope>
    <source>
        <strain evidence="3 4">4213-co</strain>
    </source>
</reference>
<dbReference type="InterPro" id="IPR009015">
    <property type="entry name" value="Fucose_isomerase_N/cen_sf"/>
</dbReference>
<comment type="caution">
    <text evidence="3">The sequence shown here is derived from an EMBL/GenBank/DDBJ whole genome shotgun (WGS) entry which is preliminary data.</text>
</comment>
<sequence length="438" mass="49965">MKLPIVFIAPETTPRSYTGALGGPPLIKDWLEEKKHRFMLKLKLSFPQTSFAFYTVTNVDEGKKVLELEKDSIGFVVVLLHTWSGGATRVFLESGKPVVLIAESYGGGGEFLIEYGKALSNGGKVVGISVRNLDSDVVIKKVKLLEVLYRLRQSRILFITIDKQRFDYFEKVLRETLGVESIYLDGKVFAEKYYRVANENEARKWALEWMSNAYKVYENSYEDIVKAAKLYLAMKKALQDFKAISIAVDCINLFDAKILDAWPCLGYMQLWLDGYIPVCEADPYSAVMLLMVWYLEEKPGFISDPVIDYTKNEIVYYHCYSPVNPFGGNRKVPYIITPAHLNLKRASLYVELPVNEDITAAQIWPEQKTIILHKGKAIGNEYSIYACATKLVAKVNAKTIARNWRWSWHRVVFYGDLAEDLKDLATLLGFAVYVEDKE</sequence>
<organism evidence="3 4">
    <name type="scientific">Ignisphaera cupida</name>
    <dbReference type="NCBI Taxonomy" id="3050454"/>
    <lineage>
        <taxon>Archaea</taxon>
        <taxon>Thermoproteota</taxon>
        <taxon>Thermoprotei</taxon>
        <taxon>Desulfurococcales</taxon>
        <taxon>Desulfurococcaceae</taxon>
        <taxon>Ignisphaera</taxon>
    </lineage>
</organism>
<dbReference type="PANTHER" id="PTHR36120">
    <property type="entry name" value="FUCOSE ISOMERASE"/>
    <property type="match status" value="1"/>
</dbReference>
<dbReference type="SUPFAM" id="SSF53743">
    <property type="entry name" value="FucI/AraA N-terminal and middle domains"/>
    <property type="match status" value="1"/>
</dbReference>